<dbReference type="SUPFAM" id="SSF52540">
    <property type="entry name" value="P-loop containing nucleoside triphosphate hydrolases"/>
    <property type="match status" value="1"/>
</dbReference>
<dbReference type="Gene3D" id="3.90.580.10">
    <property type="entry name" value="Zinc finger, CHC2-type domain"/>
    <property type="match status" value="1"/>
</dbReference>
<sequence>MEPYVNEDYPHLQNVLSHLNHVRKSSRGWIACCPAHNDRHPSLSIALGKEDKVLLNCHAGCPIENVLETVGLTMSDLFPTSSLSTSKRQPRPGITLLDFSQDKMLHWRFLINQGIVEEPGRGLRIPYYKEDGTLALRHRIRSSLVAKEGSWWTKDPGEIIPYGLEQLEKAREEEYLILVEGETDRLTLLYHGYHALGIPGSEMVKTTLASSYLRGITKLYIMQEPDKAGQQFVDAIAELLQSWDWNGAASVVTLPDAKDPNELHKRDWKAFKTVFQQALDHALPLFQPSVPETTPVPLSEQDLTAPFSLQQLLQSPFSPLHWIVPNLISEGLLLLVGKPKQGKSWFALQLAIAVASGGTLFGSYTANQSDVLYLALEDTPQRLQARAKQLLATMETMPTRLEFAVQHTRLDPAGLAELEAYTQAHPKLGLVIIDTWAKLAPMTPPRARTQYEMDYAALAPLKQLADTHHLSMLVIHHLRKSSGQDILDQITGSTGLTGAMDEILLLKRERERDEATLFITGRDIQEQMLSLTFHTTTAQWTLAETESETHEREEA</sequence>
<name>A0A5A5TJM3_9CHLR</name>
<dbReference type="PANTHER" id="PTHR30313:SF2">
    <property type="entry name" value="DNA PRIMASE"/>
    <property type="match status" value="1"/>
</dbReference>
<dbReference type="GO" id="GO:0006269">
    <property type="term" value="P:DNA replication, synthesis of primer"/>
    <property type="evidence" value="ECO:0007669"/>
    <property type="project" value="TreeGrafter"/>
</dbReference>
<dbReference type="RefSeq" id="WP_149404608.1">
    <property type="nucleotide sequence ID" value="NZ_BIXY01000149.1"/>
</dbReference>
<evidence type="ECO:0008006" key="3">
    <source>
        <dbReference type="Google" id="ProtNLM"/>
    </source>
</evidence>
<comment type="caution">
    <text evidence="1">The sequence shown here is derived from an EMBL/GenBank/DDBJ whole genome shotgun (WGS) entry which is preliminary data.</text>
</comment>
<keyword evidence="2" id="KW-1185">Reference proteome</keyword>
<dbReference type="Gene3D" id="3.40.50.300">
    <property type="entry name" value="P-loop containing nucleotide triphosphate hydrolases"/>
    <property type="match status" value="1"/>
</dbReference>
<dbReference type="GO" id="GO:0005737">
    <property type="term" value="C:cytoplasm"/>
    <property type="evidence" value="ECO:0007669"/>
    <property type="project" value="TreeGrafter"/>
</dbReference>
<dbReference type="Pfam" id="PF13481">
    <property type="entry name" value="AAA_25"/>
    <property type="match status" value="1"/>
</dbReference>
<evidence type="ECO:0000313" key="2">
    <source>
        <dbReference type="Proteomes" id="UP000322530"/>
    </source>
</evidence>
<protein>
    <recommendedName>
        <fullName evidence="3">Toprim domain-containing protein</fullName>
    </recommendedName>
</protein>
<dbReference type="OrthoDB" id="165259at2"/>
<dbReference type="SUPFAM" id="SSF56731">
    <property type="entry name" value="DNA primase core"/>
    <property type="match status" value="1"/>
</dbReference>
<dbReference type="GO" id="GO:0003677">
    <property type="term" value="F:DNA binding"/>
    <property type="evidence" value="ECO:0007669"/>
    <property type="project" value="InterPro"/>
</dbReference>
<reference evidence="1 2" key="1">
    <citation type="submission" date="2019-01" db="EMBL/GenBank/DDBJ databases">
        <title>Draft genome sequence of Dictyobacter sp. Uno17.</title>
        <authorList>
            <person name="Wang C.M."/>
            <person name="Zheng Y."/>
            <person name="Sakai Y."/>
            <person name="Abe K."/>
            <person name="Yokota A."/>
            <person name="Yabe S."/>
        </authorList>
    </citation>
    <scope>NUCLEOTIDE SEQUENCE [LARGE SCALE GENOMIC DNA]</scope>
    <source>
        <strain evidence="1 2">Uno17</strain>
    </source>
</reference>
<dbReference type="Pfam" id="PF13155">
    <property type="entry name" value="Toprim_2"/>
    <property type="match status" value="1"/>
</dbReference>
<dbReference type="InterPro" id="IPR027417">
    <property type="entry name" value="P-loop_NTPase"/>
</dbReference>
<dbReference type="Gene3D" id="3.40.1360.10">
    <property type="match status" value="1"/>
</dbReference>
<dbReference type="InterPro" id="IPR050219">
    <property type="entry name" value="DnaG_primase"/>
</dbReference>
<dbReference type="PANTHER" id="PTHR30313">
    <property type="entry name" value="DNA PRIMASE"/>
    <property type="match status" value="1"/>
</dbReference>
<dbReference type="SUPFAM" id="SSF57783">
    <property type="entry name" value="Zinc beta-ribbon"/>
    <property type="match status" value="1"/>
</dbReference>
<dbReference type="AlphaFoldDB" id="A0A5A5TJM3"/>
<dbReference type="GO" id="GO:0008270">
    <property type="term" value="F:zinc ion binding"/>
    <property type="evidence" value="ECO:0007669"/>
    <property type="project" value="InterPro"/>
</dbReference>
<gene>
    <name evidence="1" type="ORF">KDI_53750</name>
</gene>
<dbReference type="InterPro" id="IPR036977">
    <property type="entry name" value="DNA_primase_Znf_CHC2"/>
</dbReference>
<dbReference type="Proteomes" id="UP000322530">
    <property type="component" value="Unassembled WGS sequence"/>
</dbReference>
<dbReference type="EMBL" id="BIXY01000149">
    <property type="protein sequence ID" value="GCF11811.1"/>
    <property type="molecule type" value="Genomic_DNA"/>
</dbReference>
<organism evidence="1 2">
    <name type="scientific">Dictyobacter arantiisoli</name>
    <dbReference type="NCBI Taxonomy" id="2014874"/>
    <lineage>
        <taxon>Bacteria</taxon>
        <taxon>Bacillati</taxon>
        <taxon>Chloroflexota</taxon>
        <taxon>Ktedonobacteria</taxon>
        <taxon>Ktedonobacterales</taxon>
        <taxon>Dictyobacteraceae</taxon>
        <taxon>Dictyobacter</taxon>
    </lineage>
</organism>
<accession>A0A5A5TJM3</accession>
<proteinExistence type="predicted"/>
<evidence type="ECO:0000313" key="1">
    <source>
        <dbReference type="EMBL" id="GCF11811.1"/>
    </source>
</evidence>